<dbReference type="EMBL" id="HACA01032050">
    <property type="protein sequence ID" value="CDW49411.1"/>
    <property type="molecule type" value="Transcribed_RNA"/>
</dbReference>
<reference evidence="1" key="1">
    <citation type="submission" date="2014-05" db="EMBL/GenBank/DDBJ databases">
        <authorList>
            <person name="Chronopoulou M."/>
        </authorList>
    </citation>
    <scope>NUCLEOTIDE SEQUENCE</scope>
    <source>
        <tissue evidence="1">Whole organism</tissue>
    </source>
</reference>
<accession>A0A0K2VHJ6</accession>
<feature type="non-terminal residue" evidence="1">
    <location>
        <position position="1"/>
    </location>
</feature>
<name>A0A0K2VHJ6_LEPSM</name>
<dbReference type="AlphaFoldDB" id="A0A0K2VHJ6"/>
<evidence type="ECO:0000313" key="1">
    <source>
        <dbReference type="EMBL" id="CDW49411.1"/>
    </source>
</evidence>
<protein>
    <submittedName>
        <fullName evidence="1">Uncharacterized protein</fullName>
    </submittedName>
</protein>
<organism evidence="1">
    <name type="scientific">Lepeophtheirus salmonis</name>
    <name type="common">Salmon louse</name>
    <name type="synonym">Caligus salmonis</name>
    <dbReference type="NCBI Taxonomy" id="72036"/>
    <lineage>
        <taxon>Eukaryota</taxon>
        <taxon>Metazoa</taxon>
        <taxon>Ecdysozoa</taxon>
        <taxon>Arthropoda</taxon>
        <taxon>Crustacea</taxon>
        <taxon>Multicrustacea</taxon>
        <taxon>Hexanauplia</taxon>
        <taxon>Copepoda</taxon>
        <taxon>Siphonostomatoida</taxon>
        <taxon>Caligidae</taxon>
        <taxon>Lepeophtheirus</taxon>
    </lineage>
</organism>
<sequence>QSLYSERHHPAEVPNKILHTCATTDPVCLCIGHDWDQIWNIIAPYREKPGVIFETRRRKIPYPSCKGEIPFAATPCSRKFNPAFSH</sequence>
<proteinExistence type="predicted"/>